<dbReference type="Proteomes" id="UP001345827">
    <property type="component" value="Unassembled WGS sequence"/>
</dbReference>
<feature type="domain" description="DUF985" evidence="1">
    <location>
        <begin position="20"/>
        <end position="193"/>
    </location>
</feature>
<dbReference type="InterPro" id="IPR014710">
    <property type="entry name" value="RmlC-like_jellyroll"/>
</dbReference>
<comment type="caution">
    <text evidence="2">The sequence shown here is derived from an EMBL/GenBank/DDBJ whole genome shotgun (WGS) entry which is preliminary data.</text>
</comment>
<accession>A0AAV9Q833</accession>
<dbReference type="InterPro" id="IPR009327">
    <property type="entry name" value="Cupin_DUF985"/>
</dbReference>
<reference evidence="2 3" key="1">
    <citation type="submission" date="2023-06" db="EMBL/GenBank/DDBJ databases">
        <title>Black Yeasts Isolated from many extreme environments.</title>
        <authorList>
            <person name="Coleine C."/>
            <person name="Stajich J.E."/>
            <person name="Selbmann L."/>
        </authorList>
    </citation>
    <scope>NUCLEOTIDE SEQUENCE [LARGE SCALE GENOMIC DNA]</scope>
    <source>
        <strain evidence="2 3">CCFEE 5887</strain>
    </source>
</reference>
<proteinExistence type="predicted"/>
<evidence type="ECO:0000259" key="1">
    <source>
        <dbReference type="Pfam" id="PF06172"/>
    </source>
</evidence>
<name>A0AAV9Q833_9PEZI</name>
<protein>
    <recommendedName>
        <fullName evidence="1">DUF985 domain-containing protein</fullName>
    </recommendedName>
</protein>
<dbReference type="InterPro" id="IPR039935">
    <property type="entry name" value="YML079W-like"/>
</dbReference>
<dbReference type="Gene3D" id="2.60.120.10">
    <property type="entry name" value="Jelly Rolls"/>
    <property type="match status" value="1"/>
</dbReference>
<organism evidence="2 3">
    <name type="scientific">Vermiconidia calcicola</name>
    <dbReference type="NCBI Taxonomy" id="1690605"/>
    <lineage>
        <taxon>Eukaryota</taxon>
        <taxon>Fungi</taxon>
        <taxon>Dikarya</taxon>
        <taxon>Ascomycota</taxon>
        <taxon>Pezizomycotina</taxon>
        <taxon>Dothideomycetes</taxon>
        <taxon>Dothideomycetidae</taxon>
        <taxon>Mycosphaerellales</taxon>
        <taxon>Extremaceae</taxon>
        <taxon>Vermiconidia</taxon>
    </lineage>
</organism>
<dbReference type="SUPFAM" id="SSF51182">
    <property type="entry name" value="RmlC-like cupins"/>
    <property type="match status" value="1"/>
</dbReference>
<dbReference type="Pfam" id="PF06172">
    <property type="entry name" value="Cupin_5"/>
    <property type="match status" value="1"/>
</dbReference>
<dbReference type="InterPro" id="IPR011051">
    <property type="entry name" value="RmlC_Cupin_sf"/>
</dbReference>
<evidence type="ECO:0000313" key="2">
    <source>
        <dbReference type="EMBL" id="KAK5536726.1"/>
    </source>
</evidence>
<sequence length="232" mass="25155">MSNPSLVGQPASTSSRADFLVKTLGLTYLPKESGYIGILGRSCHNVTVEQQPTSHKPEEAAVIPSLPYSSEPLAAQSHNYYMLTSDHPMNYLHFLAPDDTHILIEGGPVEYYTFTPPGHPSLSISDPPSLTPSSTSVQKSPRAAKKTILGRDYLAGQVPIISVPGGCWKALRLCEGAEYALTANVLAPEFTEDRVKIGAGQRFVDMFKGCAEWATEEFLQTLIGAENWTGET</sequence>
<keyword evidence="3" id="KW-1185">Reference proteome</keyword>
<dbReference type="PANTHER" id="PTHR33387:SF3">
    <property type="entry name" value="DUF985 DOMAIN-CONTAINING PROTEIN"/>
    <property type="match status" value="1"/>
</dbReference>
<gene>
    <name evidence="2" type="ORF">LTR25_005400</name>
</gene>
<dbReference type="PANTHER" id="PTHR33387">
    <property type="entry name" value="RMLC-LIKE JELLY ROLL FOLD PROTEIN"/>
    <property type="match status" value="1"/>
</dbReference>
<dbReference type="EMBL" id="JAXLQG010000008">
    <property type="protein sequence ID" value="KAK5536726.1"/>
    <property type="molecule type" value="Genomic_DNA"/>
</dbReference>
<evidence type="ECO:0000313" key="3">
    <source>
        <dbReference type="Proteomes" id="UP001345827"/>
    </source>
</evidence>
<dbReference type="AlphaFoldDB" id="A0AAV9Q833"/>